<protein>
    <submittedName>
        <fullName evidence="1">Uncharacterized protein</fullName>
    </submittedName>
</protein>
<proteinExistence type="predicted"/>
<dbReference type="HOGENOM" id="CLU_894003_0_0_0"/>
<evidence type="ECO:0000313" key="1">
    <source>
        <dbReference type="EMBL" id="ABJ81526.1"/>
    </source>
</evidence>
<dbReference type="eggNOG" id="ENOG5033YB5">
    <property type="taxonomic scope" value="Bacteria"/>
</dbReference>
<accession>Q02BP0</accession>
<reference evidence="1" key="1">
    <citation type="submission" date="2006-10" db="EMBL/GenBank/DDBJ databases">
        <title>Complete sequence of Solibacter usitatus Ellin6076.</title>
        <authorList>
            <consortium name="US DOE Joint Genome Institute"/>
            <person name="Copeland A."/>
            <person name="Lucas S."/>
            <person name="Lapidus A."/>
            <person name="Barry K."/>
            <person name="Detter J.C."/>
            <person name="Glavina del Rio T."/>
            <person name="Hammon N."/>
            <person name="Israni S."/>
            <person name="Dalin E."/>
            <person name="Tice H."/>
            <person name="Pitluck S."/>
            <person name="Thompson L.S."/>
            <person name="Brettin T."/>
            <person name="Bruce D."/>
            <person name="Han C."/>
            <person name="Tapia R."/>
            <person name="Gilna P."/>
            <person name="Schmutz J."/>
            <person name="Larimer F."/>
            <person name="Land M."/>
            <person name="Hauser L."/>
            <person name="Kyrpides N."/>
            <person name="Mikhailova N."/>
            <person name="Janssen P.H."/>
            <person name="Kuske C.R."/>
            <person name="Richardson P."/>
        </authorList>
    </citation>
    <scope>NUCLEOTIDE SEQUENCE</scope>
    <source>
        <strain evidence="1">Ellin6076</strain>
    </source>
</reference>
<sequence length="311" mass="34437">MADTGNIHVTIVDGRREPLAPDTQVLVRLLGGTQKFDGWWAKGGDININGVPFTDTGRDAYYVFATAKGYADSVTPYPVAVAPGKTVEAVLLMTPKDAAFHFEKWEDFQKADANVVKLVSSGAADAGQRYTSTFETSPMQMGALLNLATAINDIPLTGKGNPLKDYYWEVMWDQLAPDRFWAWVDARFADRVKELADLHAFAEEADAAHWHPAKGTIGAATRSWKQTRFEVANVQLTFHETTKDKRNGVDCVVIEPDIDLYKDLLAHGLTEVIPNLATGGKTDPRLVYSMRWMATREEAGVPEFDPPFTIE</sequence>
<organism evidence="1">
    <name type="scientific">Solibacter usitatus (strain Ellin6076)</name>
    <dbReference type="NCBI Taxonomy" id="234267"/>
    <lineage>
        <taxon>Bacteria</taxon>
        <taxon>Pseudomonadati</taxon>
        <taxon>Acidobacteriota</taxon>
        <taxon>Terriglobia</taxon>
        <taxon>Bryobacterales</taxon>
        <taxon>Solibacteraceae</taxon>
        <taxon>Candidatus Solibacter</taxon>
    </lineage>
</organism>
<name>Q02BP0_SOLUE</name>
<dbReference type="KEGG" id="sus:Acid_0516"/>
<dbReference type="InParanoid" id="Q02BP0"/>
<dbReference type="EMBL" id="CP000473">
    <property type="protein sequence ID" value="ABJ81526.1"/>
    <property type="molecule type" value="Genomic_DNA"/>
</dbReference>
<dbReference type="AlphaFoldDB" id="Q02BP0"/>
<gene>
    <name evidence="1" type="ordered locus">Acid_0516</name>
</gene>
<dbReference type="OrthoDB" id="109412at2"/>